<dbReference type="SUPFAM" id="SSF51679">
    <property type="entry name" value="Bacterial luciferase-like"/>
    <property type="match status" value="1"/>
</dbReference>
<dbReference type="EMBL" id="BAND01000030">
    <property type="protein sequence ID" value="GAJ28525.1"/>
    <property type="molecule type" value="Genomic_DNA"/>
</dbReference>
<proteinExistence type="predicted"/>
<reference evidence="1 2" key="2">
    <citation type="journal article" date="2014" name="FEMS Microbiol. Lett.">
        <title>Draft genomic DNA sequence of the facultatively methylotrophic bacterium Acidomonas methanolica type strain MB58.</title>
        <authorList>
            <person name="Higashiura N."/>
            <person name="Hadano H."/>
            <person name="Hirakawa H."/>
            <person name="Matsutani M."/>
            <person name="Takabe S."/>
            <person name="Matsushita K."/>
            <person name="Azuma Y."/>
        </authorList>
    </citation>
    <scope>NUCLEOTIDE SEQUENCE [LARGE SCALE GENOMIC DNA]</scope>
    <source>
        <strain evidence="1 2">MB58</strain>
    </source>
</reference>
<evidence type="ECO:0000313" key="2">
    <source>
        <dbReference type="Proteomes" id="UP000019760"/>
    </source>
</evidence>
<dbReference type="AlphaFoldDB" id="A0A023D428"/>
<gene>
    <name evidence="1" type="ORF">Amme_030_025</name>
</gene>
<dbReference type="Gene3D" id="3.20.20.30">
    <property type="entry name" value="Luciferase-like domain"/>
    <property type="match status" value="1"/>
</dbReference>
<keyword evidence="2" id="KW-1185">Reference proteome</keyword>
<name>A0A023D428_ACIMT</name>
<reference evidence="2" key="1">
    <citation type="journal article" date="2014" name="FEMS Microbiol. Lett.">
        <title>Draft Genomic DNA Sequence of the Facultatively Methylotrophic Bacterium Acidomonas methanolica type strain MB58.</title>
        <authorList>
            <person name="Higashiura N."/>
            <person name="Hadano H."/>
            <person name="Hirakawa H."/>
            <person name="Matsutani M."/>
            <person name="Takabe S."/>
            <person name="Matsushita K."/>
            <person name="Azuma Y."/>
        </authorList>
    </citation>
    <scope>NUCLEOTIDE SEQUENCE [LARGE SCALE GENOMIC DNA]</scope>
    <source>
        <strain evidence="2">MB58</strain>
    </source>
</reference>
<dbReference type="GO" id="GO:0016705">
    <property type="term" value="F:oxidoreductase activity, acting on paired donors, with incorporation or reduction of molecular oxygen"/>
    <property type="evidence" value="ECO:0007669"/>
    <property type="project" value="InterPro"/>
</dbReference>
<accession>A0A023D428</accession>
<sequence length="213" mass="23139">MYIAPFDHYAPPGALHLIWSLTGRSADDILALVSQFHQGAAVLVDPEALPALRAAAPKLRIFLRDGDSIVRLSAEGRAMDRFHLSANKLPSQMAATRGQTSGEQEAVALDIVMGETTDEAWERMEALTEAGLPAGVAASALVGTPTEVARRLEDYRMEHVRHIVLTAPPERAPYEMVRRDLVPLLTRRPTAGSPAPLPDRVETDAITWHGVAL</sequence>
<dbReference type="OrthoDB" id="7267999at2"/>
<protein>
    <submittedName>
        <fullName evidence="1">Uncharacterized protein</fullName>
    </submittedName>
</protein>
<dbReference type="InterPro" id="IPR036661">
    <property type="entry name" value="Luciferase-like_sf"/>
</dbReference>
<comment type="caution">
    <text evidence="1">The sequence shown here is derived from an EMBL/GenBank/DDBJ whole genome shotgun (WGS) entry which is preliminary data.</text>
</comment>
<evidence type="ECO:0000313" key="1">
    <source>
        <dbReference type="EMBL" id="GAJ28525.1"/>
    </source>
</evidence>
<organism evidence="1 2">
    <name type="scientific">Acidomonas methanolica NBRC 104435</name>
    <dbReference type="NCBI Taxonomy" id="1231351"/>
    <lineage>
        <taxon>Bacteria</taxon>
        <taxon>Pseudomonadati</taxon>
        <taxon>Pseudomonadota</taxon>
        <taxon>Alphaproteobacteria</taxon>
        <taxon>Acetobacterales</taxon>
        <taxon>Acetobacteraceae</taxon>
        <taxon>Acidomonas</taxon>
    </lineage>
</organism>
<dbReference type="Proteomes" id="UP000019760">
    <property type="component" value="Unassembled WGS sequence"/>
</dbReference>
<dbReference type="RefSeq" id="WP_042057244.1">
    <property type="nucleotide sequence ID" value="NZ_BAND01000030.1"/>
</dbReference>